<evidence type="ECO:0000313" key="2">
    <source>
        <dbReference type="EMBL" id="KOS68383.1"/>
    </source>
</evidence>
<proteinExistence type="predicted"/>
<dbReference type="Proteomes" id="UP000050668">
    <property type="component" value="Unassembled WGS sequence"/>
</dbReference>
<gene>
    <name evidence="2" type="ORF">AEA09_07315</name>
</gene>
<keyword evidence="1" id="KW-0812">Transmembrane</keyword>
<evidence type="ECO:0000256" key="1">
    <source>
        <dbReference type="SAM" id="Phobius"/>
    </source>
</evidence>
<comment type="caution">
    <text evidence="2">The sequence shown here is derived from an EMBL/GenBank/DDBJ whole genome shotgun (WGS) entry which is preliminary data.</text>
</comment>
<dbReference type="EMBL" id="LGRV01000003">
    <property type="protein sequence ID" value="KOS68383.1"/>
    <property type="molecule type" value="Genomic_DNA"/>
</dbReference>
<accession>A0ABR5K0F0</accession>
<protein>
    <submittedName>
        <fullName evidence="2">Uncharacterized protein</fullName>
    </submittedName>
</protein>
<reference evidence="3" key="1">
    <citation type="submission" date="2015-07" db="EMBL/GenBank/DDBJ databases">
        <title>Fjat-14205 dsm 2895.</title>
        <authorList>
            <person name="Liu B."/>
            <person name="Wang J."/>
            <person name="Zhu Y."/>
            <person name="Liu G."/>
            <person name="Chen Q."/>
            <person name="Chen Z."/>
            <person name="Lan J."/>
            <person name="Che J."/>
            <person name="Ge C."/>
            <person name="Shi H."/>
            <person name="Pan Z."/>
            <person name="Liu X."/>
        </authorList>
    </citation>
    <scope>NUCLEOTIDE SEQUENCE [LARGE SCALE GENOMIC DNA]</scope>
    <source>
        <strain evidence="3">DSM 25560</strain>
    </source>
</reference>
<evidence type="ECO:0000313" key="3">
    <source>
        <dbReference type="Proteomes" id="UP000050668"/>
    </source>
</evidence>
<keyword evidence="1" id="KW-0472">Membrane</keyword>
<name>A0ABR5K0F0_9BACI</name>
<feature type="transmembrane region" description="Helical" evidence="1">
    <location>
        <begin position="75"/>
        <end position="102"/>
    </location>
</feature>
<sequence length="111" mass="13556">MKDEEKIRTLAHELRHAWQYKNKEYKFKIPNTNFQKFMGNVIYWVSEKELDAHKYAKYYCRDNCKKDMLKILGNIYTIYFVRIMYFVFIVPLMLLTLAYVIVHIVQYLKAA</sequence>
<keyword evidence="1" id="KW-1133">Transmembrane helix</keyword>
<organism evidence="2 3">
    <name type="scientific">Lysinibacillus contaminans</name>
    <dbReference type="NCBI Taxonomy" id="1293441"/>
    <lineage>
        <taxon>Bacteria</taxon>
        <taxon>Bacillati</taxon>
        <taxon>Bacillota</taxon>
        <taxon>Bacilli</taxon>
        <taxon>Bacillales</taxon>
        <taxon>Bacillaceae</taxon>
        <taxon>Lysinibacillus</taxon>
    </lineage>
</organism>
<keyword evidence="3" id="KW-1185">Reference proteome</keyword>